<dbReference type="InterPro" id="IPR018485">
    <property type="entry name" value="FGGY_C"/>
</dbReference>
<evidence type="ECO:0000256" key="3">
    <source>
        <dbReference type="ARBA" id="ARBA00022679"/>
    </source>
</evidence>
<dbReference type="EMBL" id="QTUC01000001">
    <property type="protein sequence ID" value="REF36965.1"/>
    <property type="molecule type" value="Genomic_DNA"/>
</dbReference>
<comment type="similarity">
    <text evidence="1">Belongs to the FGGY kinase family.</text>
</comment>
<dbReference type="PIRSF" id="PIRSF000538">
    <property type="entry name" value="GlpK"/>
    <property type="match status" value="1"/>
</dbReference>
<dbReference type="InterPro" id="IPR018484">
    <property type="entry name" value="FGGY_N"/>
</dbReference>
<dbReference type="RefSeq" id="WP_115850510.1">
    <property type="nucleotide sequence ID" value="NZ_QTUC01000001.1"/>
</dbReference>
<organism evidence="7 8">
    <name type="scientific">Thermasporomyces composti</name>
    <dbReference type="NCBI Taxonomy" id="696763"/>
    <lineage>
        <taxon>Bacteria</taxon>
        <taxon>Bacillati</taxon>
        <taxon>Actinomycetota</taxon>
        <taxon>Actinomycetes</taxon>
        <taxon>Propionibacteriales</taxon>
        <taxon>Nocardioidaceae</taxon>
        <taxon>Thermasporomyces</taxon>
    </lineage>
</organism>
<keyword evidence="3" id="KW-0808">Transferase</keyword>
<dbReference type="OrthoDB" id="9805576at2"/>
<evidence type="ECO:0000313" key="8">
    <source>
        <dbReference type="Proteomes" id="UP000256485"/>
    </source>
</evidence>
<dbReference type="InterPro" id="IPR000577">
    <property type="entry name" value="Carb_kinase_FGGY"/>
</dbReference>
<reference evidence="7 8" key="1">
    <citation type="submission" date="2018-08" db="EMBL/GenBank/DDBJ databases">
        <title>Sequencing the genomes of 1000 actinobacteria strains.</title>
        <authorList>
            <person name="Klenk H.-P."/>
        </authorList>
    </citation>
    <scope>NUCLEOTIDE SEQUENCE [LARGE SCALE GENOMIC DNA]</scope>
    <source>
        <strain evidence="7 8">DSM 22891</strain>
    </source>
</reference>
<dbReference type="PANTHER" id="PTHR43095">
    <property type="entry name" value="SUGAR KINASE"/>
    <property type="match status" value="1"/>
</dbReference>
<evidence type="ECO:0000256" key="2">
    <source>
        <dbReference type="ARBA" id="ARBA00022629"/>
    </source>
</evidence>
<dbReference type="InterPro" id="IPR050406">
    <property type="entry name" value="FGGY_Carb_Kinase"/>
</dbReference>
<comment type="caution">
    <text evidence="7">The sequence shown here is derived from an EMBL/GenBank/DDBJ whole genome shotgun (WGS) entry which is preliminary data.</text>
</comment>
<evidence type="ECO:0000313" key="7">
    <source>
        <dbReference type="EMBL" id="REF36965.1"/>
    </source>
</evidence>
<gene>
    <name evidence="7" type="ORF">DFJ64_2401</name>
</gene>
<evidence type="ECO:0000259" key="5">
    <source>
        <dbReference type="Pfam" id="PF00370"/>
    </source>
</evidence>
<dbReference type="InterPro" id="IPR043129">
    <property type="entry name" value="ATPase_NBD"/>
</dbReference>
<dbReference type="GO" id="GO:0016301">
    <property type="term" value="F:kinase activity"/>
    <property type="evidence" value="ECO:0007669"/>
    <property type="project" value="UniProtKB-KW"/>
</dbReference>
<name>A0A3D9VCZ6_THECX</name>
<evidence type="ECO:0000259" key="6">
    <source>
        <dbReference type="Pfam" id="PF02782"/>
    </source>
</evidence>
<accession>A0A3D9VCZ6</accession>
<dbReference type="Pfam" id="PF00370">
    <property type="entry name" value="FGGY_N"/>
    <property type="match status" value="1"/>
</dbReference>
<feature type="domain" description="Carbohydrate kinase FGGY C-terminal" evidence="6">
    <location>
        <begin position="259"/>
        <end position="440"/>
    </location>
</feature>
<dbReference type="Proteomes" id="UP000256485">
    <property type="component" value="Unassembled WGS sequence"/>
</dbReference>
<sequence length="500" mass="53647">MREARPTSRRAWMGVDIGTQSVRVLLVDESGAVLGRGSVPLPSRRFDDGRHEQDPETWWNGFAEACQEALAAAGPVEVAGLACCATSGTVLLVEETPTDPARPLTPGLMYDDGRAVEEGRRIEEEPAPVWAERALRPQRSWALAKALWMLRRTPPRPRMRLAHQVDLITSRLVGRPTAVDTSHALKTGADPVDVRWPAEDLRRLGLDPALLPDLVRPGTILGTVCPAAAERTGLAVGVPVVAGMTDGCAAQLAAGVLRLGEWSFVLGTTTVLKGVSDRLLHDPTGALYSHRSPDDLWWPGGASNAGAGALSAAFDLDDFPRLERLAAEREPARCLAYPLVGTGERFPFRQPEAESFLVGAPADDEVDRFAAILQGVAFVARLCLDHVRALGAQVGERVVVTGGATRSAYWTQLQADVLRREVAVPEHAEGALGMALLAAATETGLATAAQRMVRPARVFQPRTHADVFDEPYVAWVDELARRGWIGDSLADAARAGAVTP</sequence>
<dbReference type="Gene3D" id="3.30.420.40">
    <property type="match status" value="2"/>
</dbReference>
<dbReference type="SUPFAM" id="SSF53067">
    <property type="entry name" value="Actin-like ATPase domain"/>
    <property type="match status" value="2"/>
</dbReference>
<keyword evidence="2" id="KW-0119">Carbohydrate metabolism</keyword>
<dbReference type="CDD" id="cd07783">
    <property type="entry name" value="ASKHA_NBD_FGGY_SePSK_AtXK1-like"/>
    <property type="match status" value="1"/>
</dbReference>
<proteinExistence type="inferred from homology"/>
<protein>
    <submittedName>
        <fullName evidence="7">Xylulokinase</fullName>
    </submittedName>
</protein>
<keyword evidence="4 7" id="KW-0418">Kinase</keyword>
<dbReference type="GO" id="GO:0042732">
    <property type="term" value="P:D-xylose metabolic process"/>
    <property type="evidence" value="ECO:0007669"/>
    <property type="project" value="UniProtKB-KW"/>
</dbReference>
<evidence type="ECO:0000256" key="4">
    <source>
        <dbReference type="ARBA" id="ARBA00022777"/>
    </source>
</evidence>
<keyword evidence="2" id="KW-0859">Xylose metabolism</keyword>
<keyword evidence="8" id="KW-1185">Reference proteome</keyword>
<feature type="domain" description="Carbohydrate kinase FGGY N-terminal" evidence="5">
    <location>
        <begin position="12"/>
        <end position="252"/>
    </location>
</feature>
<dbReference type="Pfam" id="PF02782">
    <property type="entry name" value="FGGY_C"/>
    <property type="match status" value="1"/>
</dbReference>
<dbReference type="AlphaFoldDB" id="A0A3D9VCZ6"/>
<dbReference type="PANTHER" id="PTHR43095:SF5">
    <property type="entry name" value="XYLULOSE KINASE"/>
    <property type="match status" value="1"/>
</dbReference>
<evidence type="ECO:0000256" key="1">
    <source>
        <dbReference type="ARBA" id="ARBA00009156"/>
    </source>
</evidence>